<organism evidence="4 5">
    <name type="scientific">Thermostaphylospora chromogena</name>
    <dbReference type="NCBI Taxonomy" id="35622"/>
    <lineage>
        <taxon>Bacteria</taxon>
        <taxon>Bacillati</taxon>
        <taxon>Actinomycetota</taxon>
        <taxon>Actinomycetes</taxon>
        <taxon>Streptosporangiales</taxon>
        <taxon>Thermomonosporaceae</taxon>
        <taxon>Thermostaphylospora</taxon>
    </lineage>
</organism>
<dbReference type="EMBL" id="FNKK01000001">
    <property type="protein sequence ID" value="SDQ03231.1"/>
    <property type="molecule type" value="Genomic_DNA"/>
</dbReference>
<evidence type="ECO:0000313" key="5">
    <source>
        <dbReference type="Proteomes" id="UP000217103"/>
    </source>
</evidence>
<feature type="region of interest" description="Disordered" evidence="1">
    <location>
        <begin position="50"/>
        <end position="69"/>
    </location>
</feature>
<evidence type="ECO:0000313" key="4">
    <source>
        <dbReference type="EMBL" id="SDQ03391.1"/>
    </source>
</evidence>
<accession>A0A1H0XKQ3</accession>
<keyword evidence="5" id="KW-1185">Reference proteome</keyword>
<evidence type="ECO:0008006" key="6">
    <source>
        <dbReference type="Google" id="ProtNLM"/>
    </source>
</evidence>
<gene>
    <name evidence="2" type="ORF">SAMN04489764_0006</name>
    <name evidence="3" type="ORF">SAMN04489764_0028</name>
    <name evidence="4" type="ORF">SAMN04489764_0054</name>
</gene>
<evidence type="ECO:0000313" key="3">
    <source>
        <dbReference type="EMBL" id="SDQ03231.1"/>
    </source>
</evidence>
<evidence type="ECO:0000256" key="1">
    <source>
        <dbReference type="SAM" id="MobiDB-lite"/>
    </source>
</evidence>
<proteinExistence type="predicted"/>
<dbReference type="EMBL" id="FNKK01000001">
    <property type="protein sequence ID" value="SDQ03137.1"/>
    <property type="molecule type" value="Genomic_DNA"/>
</dbReference>
<evidence type="ECO:0000313" key="2">
    <source>
        <dbReference type="EMBL" id="SDQ03137.1"/>
    </source>
</evidence>
<dbReference type="EMBL" id="FNKK01000001">
    <property type="protein sequence ID" value="SDQ03391.1"/>
    <property type="molecule type" value="Genomic_DNA"/>
</dbReference>
<name>A0A1H0XKQ3_9ACTN</name>
<reference evidence="4 5" key="1">
    <citation type="submission" date="2016-10" db="EMBL/GenBank/DDBJ databases">
        <authorList>
            <person name="de Groot N.N."/>
        </authorList>
    </citation>
    <scope>NUCLEOTIDE SEQUENCE [LARGE SCALE GENOMIC DNA]</scope>
    <source>
        <strain evidence="4 5">DSM 43794</strain>
    </source>
</reference>
<protein>
    <recommendedName>
        <fullName evidence="6">Ribbon-helix-helix protein, copG family</fullName>
    </recommendedName>
</protein>
<dbReference type="Proteomes" id="UP000217103">
    <property type="component" value="Unassembled WGS sequence"/>
</dbReference>
<dbReference type="AlphaFoldDB" id="A0A1H0XKQ3"/>
<sequence>MTFQVSVYVLPAVSRAIEEARRRTGRTNAEIAYDAIDAVRDRLPELVAARRGGDRPAGSLFPGRRSRTPRAAAAAEGRRRLWSLQATAAELAVIDGLVETTGARSRSELISCAVEAHFGRRRRSR</sequence>